<organism evidence="2 3">
    <name type="scientific">Cohnella rhizosphaerae</name>
    <dbReference type="NCBI Taxonomy" id="1457232"/>
    <lineage>
        <taxon>Bacteria</taxon>
        <taxon>Bacillati</taxon>
        <taxon>Bacillota</taxon>
        <taxon>Bacilli</taxon>
        <taxon>Bacillales</taxon>
        <taxon>Paenibacillaceae</taxon>
        <taxon>Cohnella</taxon>
    </lineage>
</organism>
<sequence length="52" mass="5717">MVIEIQTRYRLDLLPAIMLLVSYGVWQTYGSIRKAASSLDETAKDTAGGLEA</sequence>
<keyword evidence="3" id="KW-1185">Reference proteome</keyword>
<evidence type="ECO:0000313" key="2">
    <source>
        <dbReference type="EMBL" id="MDG0812623.1"/>
    </source>
</evidence>
<evidence type="ECO:0000313" key="3">
    <source>
        <dbReference type="Proteomes" id="UP001153404"/>
    </source>
</evidence>
<protein>
    <submittedName>
        <fullName evidence="2">Uncharacterized protein</fullName>
    </submittedName>
</protein>
<keyword evidence="1" id="KW-0812">Transmembrane</keyword>
<dbReference type="AlphaFoldDB" id="A0A9X4QVM9"/>
<accession>A0A9X4QVM9</accession>
<dbReference type="RefSeq" id="WP_277536017.1">
    <property type="nucleotide sequence ID" value="NZ_JAPDIA010000008.1"/>
</dbReference>
<proteinExistence type="predicted"/>
<reference evidence="2" key="1">
    <citation type="submission" date="2022-10" db="EMBL/GenBank/DDBJ databases">
        <title>Comparative genomic analysis of Cohnella hashimotonis sp. nov., isolated from the International Space Station.</title>
        <authorList>
            <person name="Simpson A."/>
            <person name="Venkateswaran K."/>
        </authorList>
    </citation>
    <scope>NUCLEOTIDE SEQUENCE</scope>
    <source>
        <strain evidence="2">DSM 28161</strain>
    </source>
</reference>
<dbReference type="EMBL" id="JAPDIA010000008">
    <property type="protein sequence ID" value="MDG0812623.1"/>
    <property type="molecule type" value="Genomic_DNA"/>
</dbReference>
<gene>
    <name evidence="2" type="ORF">OMP40_27280</name>
</gene>
<name>A0A9X4QVM9_9BACL</name>
<keyword evidence="1" id="KW-0472">Membrane</keyword>
<evidence type="ECO:0000256" key="1">
    <source>
        <dbReference type="SAM" id="Phobius"/>
    </source>
</evidence>
<dbReference type="Proteomes" id="UP001153404">
    <property type="component" value="Unassembled WGS sequence"/>
</dbReference>
<comment type="caution">
    <text evidence="2">The sequence shown here is derived from an EMBL/GenBank/DDBJ whole genome shotgun (WGS) entry which is preliminary data.</text>
</comment>
<keyword evidence="1" id="KW-1133">Transmembrane helix</keyword>
<feature type="transmembrane region" description="Helical" evidence="1">
    <location>
        <begin position="12"/>
        <end position="29"/>
    </location>
</feature>